<name>A0A919JLU1_9ACTN</name>
<keyword evidence="2" id="KW-1185">Reference proteome</keyword>
<reference evidence="1" key="1">
    <citation type="submission" date="2021-01" db="EMBL/GenBank/DDBJ databases">
        <title>Whole genome shotgun sequence of Actinoplanes nipponensis NBRC 14063.</title>
        <authorList>
            <person name="Komaki H."/>
            <person name="Tamura T."/>
        </authorList>
    </citation>
    <scope>NUCLEOTIDE SEQUENCE</scope>
    <source>
        <strain evidence="1">NBRC 14063</strain>
    </source>
</reference>
<dbReference type="EMBL" id="BOMQ01000061">
    <property type="protein sequence ID" value="GIE51767.1"/>
    <property type="molecule type" value="Genomic_DNA"/>
</dbReference>
<evidence type="ECO:0000313" key="2">
    <source>
        <dbReference type="Proteomes" id="UP000647172"/>
    </source>
</evidence>
<protein>
    <submittedName>
        <fullName evidence="1">Uncharacterized protein</fullName>
    </submittedName>
</protein>
<sequence>MMKLAGMFAELGRLRPPTPQPSIRASVASAPLPDVDDVVGYLRGGHKLIAAMDLQDDVFEPAEQILNGSTVLTDGEWLWRQDFAHYVGRHDVEVPPEFLALIRRRGYVVPEVDDPTLDACAAEAEHLVFFGPRGAH</sequence>
<accession>A0A919JLU1</accession>
<organism evidence="1 2">
    <name type="scientific">Actinoplanes nipponensis</name>
    <dbReference type="NCBI Taxonomy" id="135950"/>
    <lineage>
        <taxon>Bacteria</taxon>
        <taxon>Bacillati</taxon>
        <taxon>Actinomycetota</taxon>
        <taxon>Actinomycetes</taxon>
        <taxon>Micromonosporales</taxon>
        <taxon>Micromonosporaceae</taxon>
        <taxon>Actinoplanes</taxon>
    </lineage>
</organism>
<dbReference type="RefSeq" id="WP_203772596.1">
    <property type="nucleotide sequence ID" value="NZ_BAAAYJ010000097.1"/>
</dbReference>
<dbReference type="AlphaFoldDB" id="A0A919JLU1"/>
<comment type="caution">
    <text evidence="1">The sequence shown here is derived from an EMBL/GenBank/DDBJ whole genome shotgun (WGS) entry which is preliminary data.</text>
</comment>
<evidence type="ECO:0000313" key="1">
    <source>
        <dbReference type="EMBL" id="GIE51767.1"/>
    </source>
</evidence>
<proteinExistence type="predicted"/>
<dbReference type="Proteomes" id="UP000647172">
    <property type="component" value="Unassembled WGS sequence"/>
</dbReference>
<gene>
    <name evidence="1" type="ORF">Ani05nite_53010</name>
</gene>